<dbReference type="InterPro" id="IPR020277">
    <property type="entry name" value="DUF2624"/>
</dbReference>
<dbReference type="Proteomes" id="UP000637359">
    <property type="component" value="Unassembled WGS sequence"/>
</dbReference>
<organism evidence="1 2">
    <name type="scientific">Ornithinibacillus hominis</name>
    <dbReference type="NCBI Taxonomy" id="2763055"/>
    <lineage>
        <taxon>Bacteria</taxon>
        <taxon>Bacillati</taxon>
        <taxon>Bacillota</taxon>
        <taxon>Bacilli</taxon>
        <taxon>Bacillales</taxon>
        <taxon>Bacillaceae</taxon>
        <taxon>Ornithinibacillus</taxon>
    </lineage>
</organism>
<reference evidence="1" key="1">
    <citation type="submission" date="2020-08" db="EMBL/GenBank/DDBJ databases">
        <title>Genome public.</title>
        <authorList>
            <person name="Liu C."/>
            <person name="Sun Q."/>
        </authorList>
    </citation>
    <scope>NUCLEOTIDE SEQUENCE</scope>
    <source>
        <strain evidence="1">BX22</strain>
    </source>
</reference>
<dbReference type="EMBL" id="JACOOL010000006">
    <property type="protein sequence ID" value="MBC5637226.1"/>
    <property type="molecule type" value="Genomic_DNA"/>
</dbReference>
<proteinExistence type="predicted"/>
<name>A0A923L6C1_9BACI</name>
<gene>
    <name evidence="1" type="ORF">H8S33_10465</name>
</gene>
<dbReference type="RefSeq" id="WP_186869929.1">
    <property type="nucleotide sequence ID" value="NZ_JACOOL010000006.1"/>
</dbReference>
<evidence type="ECO:0000313" key="1">
    <source>
        <dbReference type="EMBL" id="MBC5637226.1"/>
    </source>
</evidence>
<sequence length="94" mass="11146">MSVFIKQIILNKMRQITAEDIIQYSGEYGFTITRQQAEEIATYVHTKKIDPFDKREREKMLHDLSEIIDRQTALKANKLFHELIKSHGLEHLFN</sequence>
<dbReference type="Pfam" id="PF11116">
    <property type="entry name" value="DUF2624"/>
    <property type="match status" value="1"/>
</dbReference>
<keyword evidence="2" id="KW-1185">Reference proteome</keyword>
<dbReference type="AlphaFoldDB" id="A0A923L6C1"/>
<accession>A0A923L6C1</accession>
<protein>
    <submittedName>
        <fullName evidence="1">DUF2624 domain-containing protein</fullName>
    </submittedName>
</protein>
<comment type="caution">
    <text evidence="1">The sequence shown here is derived from an EMBL/GenBank/DDBJ whole genome shotgun (WGS) entry which is preliminary data.</text>
</comment>
<evidence type="ECO:0000313" key="2">
    <source>
        <dbReference type="Proteomes" id="UP000637359"/>
    </source>
</evidence>